<accession>C5LFK9</accession>
<keyword evidence="1" id="KW-0732">Signal</keyword>
<dbReference type="OrthoDB" id="443958at2759"/>
<dbReference type="AlphaFoldDB" id="C5LFK9"/>
<dbReference type="EMBL" id="GG681541">
    <property type="protein sequence ID" value="EER04483.1"/>
    <property type="molecule type" value="Genomic_DNA"/>
</dbReference>
<reference evidence="3 4" key="1">
    <citation type="submission" date="2008-07" db="EMBL/GenBank/DDBJ databases">
        <authorList>
            <person name="El-Sayed N."/>
            <person name="Caler E."/>
            <person name="Inman J."/>
            <person name="Amedeo P."/>
            <person name="Hass B."/>
            <person name="Wortman J."/>
        </authorList>
    </citation>
    <scope>NUCLEOTIDE SEQUENCE [LARGE SCALE GENOMIC DNA]</scope>
    <source>
        <strain evidence="4">ATCC 50983 / TXsc</strain>
    </source>
</reference>
<dbReference type="PANTHER" id="PTHR32097:SF17">
    <property type="entry name" value="CAMP-BINDING PROTEIN 1-RELATED"/>
    <property type="match status" value="1"/>
</dbReference>
<gene>
    <name evidence="3" type="ORF">Pmar_PMAR008035</name>
</gene>
<proteinExistence type="predicted"/>
<dbReference type="RefSeq" id="XP_002772667.1">
    <property type="nucleotide sequence ID" value="XM_002772621.1"/>
</dbReference>
<evidence type="ECO:0000259" key="2">
    <source>
        <dbReference type="Pfam" id="PF02342"/>
    </source>
</evidence>
<dbReference type="GeneID" id="9037341"/>
<feature type="chain" id="PRO_5002954475" description="TerD domain-containing protein" evidence="1">
    <location>
        <begin position="22"/>
        <end position="145"/>
    </location>
</feature>
<protein>
    <recommendedName>
        <fullName evidence="2">TerD domain-containing protein</fullName>
    </recommendedName>
</protein>
<dbReference type="InterPro" id="IPR003325">
    <property type="entry name" value="TerD"/>
</dbReference>
<sequence length="145" mass="15513">MPQNVPLIIIAVFCYTGGSLGQVQSGTVVVTDESTRSPIVRRHIPGVGARGQSAVCAVNFQMQKGNVFDFGRNTQQIVCGLGWDTTFGQVDLDVSCVLMDQTGAVVHTGDNLTGEGSGDDEQIILNMNQIGPSVFNVFFVINIYT</sequence>
<dbReference type="Proteomes" id="UP000007800">
    <property type="component" value="Unassembled WGS sequence"/>
</dbReference>
<feature type="domain" description="TerD" evidence="2">
    <location>
        <begin position="100"/>
        <end position="144"/>
    </location>
</feature>
<dbReference type="InterPro" id="IPR051324">
    <property type="entry name" value="Stress/Tellurium_Resist"/>
</dbReference>
<dbReference type="Gene3D" id="2.60.60.30">
    <property type="entry name" value="sav2460 like domains"/>
    <property type="match status" value="1"/>
</dbReference>
<name>C5LFK9_PERM5</name>
<dbReference type="Pfam" id="PF02342">
    <property type="entry name" value="TerD"/>
    <property type="match status" value="1"/>
</dbReference>
<evidence type="ECO:0000313" key="3">
    <source>
        <dbReference type="EMBL" id="EER04483.1"/>
    </source>
</evidence>
<evidence type="ECO:0000256" key="1">
    <source>
        <dbReference type="SAM" id="SignalP"/>
    </source>
</evidence>
<dbReference type="InParanoid" id="C5LFK9"/>
<feature type="signal peptide" evidence="1">
    <location>
        <begin position="1"/>
        <end position="21"/>
    </location>
</feature>
<dbReference type="PANTHER" id="PTHR32097">
    <property type="entry name" value="CAMP-BINDING PROTEIN 1-RELATED"/>
    <property type="match status" value="1"/>
</dbReference>
<keyword evidence="4" id="KW-1185">Reference proteome</keyword>
<organism evidence="4">
    <name type="scientific">Perkinsus marinus (strain ATCC 50983 / TXsc)</name>
    <dbReference type="NCBI Taxonomy" id="423536"/>
    <lineage>
        <taxon>Eukaryota</taxon>
        <taxon>Sar</taxon>
        <taxon>Alveolata</taxon>
        <taxon>Perkinsozoa</taxon>
        <taxon>Perkinsea</taxon>
        <taxon>Perkinsida</taxon>
        <taxon>Perkinsidae</taxon>
        <taxon>Perkinsus</taxon>
    </lineage>
</organism>
<dbReference type="CDD" id="cd06974">
    <property type="entry name" value="TerD_like"/>
    <property type="match status" value="1"/>
</dbReference>
<evidence type="ECO:0000313" key="4">
    <source>
        <dbReference type="Proteomes" id="UP000007800"/>
    </source>
</evidence>